<dbReference type="AlphaFoldDB" id="W4JYA2"/>
<dbReference type="EMBL" id="KI925461">
    <property type="protein sequence ID" value="ETW78523.1"/>
    <property type="molecule type" value="Genomic_DNA"/>
</dbReference>
<evidence type="ECO:0000256" key="1">
    <source>
        <dbReference type="SAM" id="MobiDB-lite"/>
    </source>
</evidence>
<dbReference type="InParanoid" id="W4JYA2"/>
<dbReference type="Proteomes" id="UP000030671">
    <property type="component" value="Unassembled WGS sequence"/>
</dbReference>
<name>W4JYA2_HETIT</name>
<feature type="region of interest" description="Disordered" evidence="1">
    <location>
        <begin position="171"/>
        <end position="198"/>
    </location>
</feature>
<evidence type="ECO:0000313" key="2">
    <source>
        <dbReference type="EMBL" id="ETW78523.1"/>
    </source>
</evidence>
<dbReference type="HOGENOM" id="CLU_612588_0_0_1"/>
<feature type="compositionally biased region" description="Polar residues" evidence="1">
    <location>
        <begin position="379"/>
        <end position="389"/>
    </location>
</feature>
<dbReference type="RefSeq" id="XP_009548859.1">
    <property type="nucleotide sequence ID" value="XM_009550564.1"/>
</dbReference>
<evidence type="ECO:0000313" key="3">
    <source>
        <dbReference type="Proteomes" id="UP000030671"/>
    </source>
</evidence>
<organism evidence="2 3">
    <name type="scientific">Heterobasidion irregulare (strain TC 32-1)</name>
    <dbReference type="NCBI Taxonomy" id="747525"/>
    <lineage>
        <taxon>Eukaryota</taxon>
        <taxon>Fungi</taxon>
        <taxon>Dikarya</taxon>
        <taxon>Basidiomycota</taxon>
        <taxon>Agaricomycotina</taxon>
        <taxon>Agaricomycetes</taxon>
        <taxon>Russulales</taxon>
        <taxon>Bondarzewiaceae</taxon>
        <taxon>Heterobasidion</taxon>
        <taxon>Heterobasidion annosum species complex</taxon>
    </lineage>
</organism>
<feature type="region of interest" description="Disordered" evidence="1">
    <location>
        <begin position="242"/>
        <end position="279"/>
    </location>
</feature>
<dbReference type="GeneID" id="20676350"/>
<sequence length="447" mass="47948">MLCVGVAGTASDAANALLIKHPHSSSPFCSRFSVLDPPAPLACLCRPRRWLCGAARRAAAAAAAAVFFARGASAFRWVAEVGACVFPKEGRCSVLELGDSESQDFFTQTATPAGHRSPTLTWDWVSASRPFPPPPWPVAPTAPPHSPSHPDRQTARPSPVRFTVPCLCRMQTHGSQPTPRRAFPATPHPPSATLPRRRLESRLPLPLLNTANPDSCHALIRAPPYVPTPIQRLLGTRALPVTRSSLPPGAPGLLPRTATQHSPSHLLLPPSRDPRRPSRSLYAPVLHARTHARSLSVPLPSPAFCPRSTPHPPVQSQPTLRAYLHSFPRPTLLRARPLPSALILPSQHTRSVATTSVTSFFCPRPSLASNAFPRAPARANSTQPASSLAPSGCYPAAPTTSAPRSDHLASARIRSDPSPIFLLRGHTAGPAPPTHMHRTRTEHNRAG</sequence>
<gene>
    <name evidence="2" type="ORF">HETIRDRAFT_453178</name>
</gene>
<feature type="compositionally biased region" description="Basic and acidic residues" evidence="1">
    <location>
        <begin position="404"/>
        <end position="415"/>
    </location>
</feature>
<keyword evidence="3" id="KW-1185">Reference proteome</keyword>
<proteinExistence type="predicted"/>
<reference evidence="2 3" key="1">
    <citation type="journal article" date="2012" name="New Phytol.">
        <title>Insight into trade-off between wood decay and parasitism from the genome of a fungal forest pathogen.</title>
        <authorList>
            <person name="Olson A."/>
            <person name="Aerts A."/>
            <person name="Asiegbu F."/>
            <person name="Belbahri L."/>
            <person name="Bouzid O."/>
            <person name="Broberg A."/>
            <person name="Canback B."/>
            <person name="Coutinho P.M."/>
            <person name="Cullen D."/>
            <person name="Dalman K."/>
            <person name="Deflorio G."/>
            <person name="van Diepen L.T."/>
            <person name="Dunand C."/>
            <person name="Duplessis S."/>
            <person name="Durling M."/>
            <person name="Gonthier P."/>
            <person name="Grimwood J."/>
            <person name="Fossdal C.G."/>
            <person name="Hansson D."/>
            <person name="Henrissat B."/>
            <person name="Hietala A."/>
            <person name="Himmelstrand K."/>
            <person name="Hoffmeister D."/>
            <person name="Hogberg N."/>
            <person name="James T.Y."/>
            <person name="Karlsson M."/>
            <person name="Kohler A."/>
            <person name="Kues U."/>
            <person name="Lee Y.H."/>
            <person name="Lin Y.C."/>
            <person name="Lind M."/>
            <person name="Lindquist E."/>
            <person name="Lombard V."/>
            <person name="Lucas S."/>
            <person name="Lunden K."/>
            <person name="Morin E."/>
            <person name="Murat C."/>
            <person name="Park J."/>
            <person name="Raffaello T."/>
            <person name="Rouze P."/>
            <person name="Salamov A."/>
            <person name="Schmutz J."/>
            <person name="Solheim H."/>
            <person name="Stahlberg J."/>
            <person name="Velez H."/>
            <person name="de Vries R.P."/>
            <person name="Wiebenga A."/>
            <person name="Woodward S."/>
            <person name="Yakovlev I."/>
            <person name="Garbelotto M."/>
            <person name="Martin F."/>
            <person name="Grigoriev I.V."/>
            <person name="Stenlid J."/>
        </authorList>
    </citation>
    <scope>NUCLEOTIDE SEQUENCE [LARGE SCALE GENOMIC DNA]</scope>
    <source>
        <strain evidence="2 3">TC 32-1</strain>
    </source>
</reference>
<accession>W4JYA2</accession>
<feature type="region of interest" description="Disordered" evidence="1">
    <location>
        <begin position="133"/>
        <end position="158"/>
    </location>
</feature>
<feature type="compositionally biased region" description="Pro residues" evidence="1">
    <location>
        <begin position="133"/>
        <end position="147"/>
    </location>
</feature>
<feature type="region of interest" description="Disordered" evidence="1">
    <location>
        <begin position="375"/>
        <end position="447"/>
    </location>
</feature>
<dbReference type="KEGG" id="hir:HETIRDRAFT_453178"/>
<protein>
    <submittedName>
        <fullName evidence="2">Uncharacterized protein</fullName>
    </submittedName>
</protein>